<dbReference type="EMBL" id="LFIV01000003">
    <property type="protein sequence ID" value="KZL78165.1"/>
    <property type="molecule type" value="Genomic_DNA"/>
</dbReference>
<evidence type="ECO:0000256" key="6">
    <source>
        <dbReference type="ARBA" id="ARBA00022833"/>
    </source>
</evidence>
<dbReference type="EC" id="1.1.1.2" evidence="9"/>
<comment type="similarity">
    <text evidence="2 11">Belongs to the zinc-containing alcohol dehydrogenase family.</text>
</comment>
<dbReference type="Pfam" id="PF08240">
    <property type="entry name" value="ADH_N"/>
    <property type="match status" value="1"/>
</dbReference>
<accession>A0A161VXF4</accession>
<evidence type="ECO:0000256" key="4">
    <source>
        <dbReference type="ARBA" id="ARBA00022553"/>
    </source>
</evidence>
<evidence type="ECO:0000256" key="11">
    <source>
        <dbReference type="RuleBase" id="RU361277"/>
    </source>
</evidence>
<evidence type="ECO:0000256" key="7">
    <source>
        <dbReference type="ARBA" id="ARBA00022857"/>
    </source>
</evidence>
<comment type="caution">
    <text evidence="13">The sequence shown here is derived from an EMBL/GenBank/DDBJ whole genome shotgun (WGS) entry which is preliminary data.</text>
</comment>
<keyword evidence="8" id="KW-0560">Oxidoreductase</keyword>
<dbReference type="SMART" id="SM00829">
    <property type="entry name" value="PKS_ER"/>
    <property type="match status" value="1"/>
</dbReference>
<evidence type="ECO:0000313" key="14">
    <source>
        <dbReference type="Proteomes" id="UP000076552"/>
    </source>
</evidence>
<comment type="cofactor">
    <cofactor evidence="1 11">
        <name>Zn(2+)</name>
        <dbReference type="ChEBI" id="CHEBI:29105"/>
    </cofactor>
</comment>
<evidence type="ECO:0000313" key="13">
    <source>
        <dbReference type="EMBL" id="KZL78165.1"/>
    </source>
</evidence>
<dbReference type="InterPro" id="IPR036291">
    <property type="entry name" value="NAD(P)-bd_dom_sf"/>
</dbReference>
<keyword evidence="7" id="KW-0521">NADP</keyword>
<dbReference type="InterPro" id="IPR013149">
    <property type="entry name" value="ADH-like_C"/>
</dbReference>
<keyword evidence="5 11" id="KW-0479">Metal-binding</keyword>
<feature type="domain" description="Enoyl reductase (ER)" evidence="12">
    <location>
        <begin position="21"/>
        <end position="356"/>
    </location>
</feature>
<dbReference type="InterPro" id="IPR047109">
    <property type="entry name" value="CAD-like"/>
</dbReference>
<dbReference type="AlphaFoldDB" id="A0A161VXF4"/>
<evidence type="ECO:0000256" key="8">
    <source>
        <dbReference type="ARBA" id="ARBA00023002"/>
    </source>
</evidence>
<proteinExistence type="inferred from homology"/>
<dbReference type="GO" id="GO:0008270">
    <property type="term" value="F:zinc ion binding"/>
    <property type="evidence" value="ECO:0007669"/>
    <property type="project" value="InterPro"/>
</dbReference>
<dbReference type="InterPro" id="IPR013154">
    <property type="entry name" value="ADH-like_N"/>
</dbReference>
<dbReference type="PROSITE" id="PS00059">
    <property type="entry name" value="ADH_ZINC"/>
    <property type="match status" value="1"/>
</dbReference>
<keyword evidence="4" id="KW-0597">Phosphoprotein</keyword>
<dbReference type="Pfam" id="PF00107">
    <property type="entry name" value="ADH_zinc_N"/>
    <property type="match status" value="1"/>
</dbReference>
<keyword evidence="14" id="KW-1185">Reference proteome</keyword>
<dbReference type="Gene3D" id="3.40.50.720">
    <property type="entry name" value="NAD(P)-binding Rossmann-like Domain"/>
    <property type="match status" value="1"/>
</dbReference>
<keyword evidence="6 11" id="KW-0862">Zinc</keyword>
<evidence type="ECO:0000256" key="1">
    <source>
        <dbReference type="ARBA" id="ARBA00001947"/>
    </source>
</evidence>
<dbReference type="Gene3D" id="3.90.180.10">
    <property type="entry name" value="Medium-chain alcohol dehydrogenases, catalytic domain"/>
    <property type="match status" value="1"/>
</dbReference>
<dbReference type="InterPro" id="IPR002328">
    <property type="entry name" value="ADH_Zn_CS"/>
</dbReference>
<evidence type="ECO:0000256" key="2">
    <source>
        <dbReference type="ARBA" id="ARBA00008072"/>
    </source>
</evidence>
<name>A0A161VXF4_9PEZI</name>
<evidence type="ECO:0000256" key="5">
    <source>
        <dbReference type="ARBA" id="ARBA00022723"/>
    </source>
</evidence>
<protein>
    <recommendedName>
        <fullName evidence="9">alcohol dehydrogenase (NADP(+))</fullName>
        <ecNumber evidence="9">1.1.1.2</ecNumber>
    </recommendedName>
</protein>
<organism evidence="13 14">
    <name type="scientific">Colletotrichum tofieldiae</name>
    <dbReference type="NCBI Taxonomy" id="708197"/>
    <lineage>
        <taxon>Eukaryota</taxon>
        <taxon>Fungi</taxon>
        <taxon>Dikarya</taxon>
        <taxon>Ascomycota</taxon>
        <taxon>Pezizomycotina</taxon>
        <taxon>Sordariomycetes</taxon>
        <taxon>Hypocreomycetidae</taxon>
        <taxon>Glomerellales</taxon>
        <taxon>Glomerellaceae</taxon>
        <taxon>Colletotrichum</taxon>
        <taxon>Colletotrichum spaethianum species complex</taxon>
    </lineage>
</organism>
<dbReference type="SUPFAM" id="SSF50129">
    <property type="entry name" value="GroES-like"/>
    <property type="match status" value="1"/>
</dbReference>
<comment type="catalytic activity">
    <reaction evidence="10">
        <text>a primary alcohol + NADP(+) = an aldehyde + NADPH + H(+)</text>
        <dbReference type="Rhea" id="RHEA:15937"/>
        <dbReference type="ChEBI" id="CHEBI:15378"/>
        <dbReference type="ChEBI" id="CHEBI:15734"/>
        <dbReference type="ChEBI" id="CHEBI:17478"/>
        <dbReference type="ChEBI" id="CHEBI:57783"/>
        <dbReference type="ChEBI" id="CHEBI:58349"/>
        <dbReference type="EC" id="1.1.1.2"/>
    </reaction>
    <physiologicalReaction direction="left-to-right" evidence="10">
        <dbReference type="Rhea" id="RHEA:15938"/>
    </physiologicalReaction>
    <physiologicalReaction direction="right-to-left" evidence="10">
        <dbReference type="Rhea" id="RHEA:15939"/>
    </physiologicalReaction>
</comment>
<dbReference type="CDD" id="cd05283">
    <property type="entry name" value="CAD1"/>
    <property type="match status" value="1"/>
</dbReference>
<comment type="subunit">
    <text evidence="3">Homodimer.</text>
</comment>
<dbReference type="FunFam" id="3.40.50.720:FF:000158">
    <property type="entry name" value="Zinc-binding alcohol dehydrogenase"/>
    <property type="match status" value="1"/>
</dbReference>
<sequence length="358" mass="38453">MATANYTFEGWLGVDKSAAEGNLVWREFEPKPWEETDVDLKVTHSGICGTDLHTLRSGWYEAPYPICVGHEIVGVAVRVGSEAEGNIKVGDRVGVGAQADSCLGRFGPCKSCDAGDEPYCGKPVHTYGGFHYNGGKAMGGYATHHRCPSQFVFKLDERLDSASVAPMLCGGITVYSPLKLNGCGPGKTVGVIGIGGLGHCALLFAKALGAHKVVGISRSGSKREEVLRMGADEHIATSEQLDWAKAYSGSFDMVINTVGTNKVPFGEYLNLVGVDGTFIQVGLPDDGSFEVNPMLLVSRRIKLTGSSIGSRKEIREMLDLAAAKSIKLWVQERPMSEANQGILDFEAGKARYRYVLTL</sequence>
<dbReference type="Proteomes" id="UP000076552">
    <property type="component" value="Unassembled WGS sequence"/>
</dbReference>
<evidence type="ECO:0000256" key="9">
    <source>
        <dbReference type="ARBA" id="ARBA00024074"/>
    </source>
</evidence>
<dbReference type="SUPFAM" id="SSF51735">
    <property type="entry name" value="NAD(P)-binding Rossmann-fold domains"/>
    <property type="match status" value="1"/>
</dbReference>
<dbReference type="InterPro" id="IPR011032">
    <property type="entry name" value="GroES-like_sf"/>
</dbReference>
<evidence type="ECO:0000256" key="3">
    <source>
        <dbReference type="ARBA" id="ARBA00011738"/>
    </source>
</evidence>
<evidence type="ECO:0000256" key="10">
    <source>
        <dbReference type="ARBA" id="ARBA00050997"/>
    </source>
</evidence>
<dbReference type="STRING" id="708197.A0A161VXF4"/>
<dbReference type="GO" id="GO:0006066">
    <property type="term" value="P:alcohol metabolic process"/>
    <property type="evidence" value="ECO:0007669"/>
    <property type="project" value="UniProtKB-ARBA"/>
</dbReference>
<dbReference type="PANTHER" id="PTHR42683">
    <property type="entry name" value="ALDEHYDE REDUCTASE"/>
    <property type="match status" value="1"/>
</dbReference>
<reference evidence="13 14" key="1">
    <citation type="submission" date="2015-06" db="EMBL/GenBank/DDBJ databases">
        <title>Survival trade-offs in plant roots during colonization by closely related pathogenic and mutualistic fungi.</title>
        <authorList>
            <person name="Hacquard S."/>
            <person name="Kracher B."/>
            <person name="Hiruma K."/>
            <person name="Weinman A."/>
            <person name="Muench P."/>
            <person name="Garrido Oter R."/>
            <person name="Ver Loren van Themaat E."/>
            <person name="Dallerey J.-F."/>
            <person name="Damm U."/>
            <person name="Henrissat B."/>
            <person name="Lespinet O."/>
            <person name="Thon M."/>
            <person name="Kemen E."/>
            <person name="McHardy A.C."/>
            <person name="Schulze-Lefert P."/>
            <person name="O'Connell R.J."/>
        </authorList>
    </citation>
    <scope>NUCLEOTIDE SEQUENCE [LARGE SCALE GENOMIC DNA]</scope>
    <source>
        <strain evidence="13 14">0861</strain>
    </source>
</reference>
<gene>
    <name evidence="13" type="ORF">CT0861_07814</name>
</gene>
<dbReference type="InterPro" id="IPR020843">
    <property type="entry name" value="ER"/>
</dbReference>
<evidence type="ECO:0000259" key="12">
    <source>
        <dbReference type="SMART" id="SM00829"/>
    </source>
</evidence>
<dbReference type="GO" id="GO:0008106">
    <property type="term" value="F:alcohol dehydrogenase (NADP+) activity"/>
    <property type="evidence" value="ECO:0007669"/>
    <property type="project" value="UniProtKB-EC"/>
</dbReference>